<dbReference type="Gene3D" id="2.70.70.10">
    <property type="entry name" value="Glucose Permease (Domain IIA)"/>
    <property type="match status" value="1"/>
</dbReference>
<dbReference type="InterPro" id="IPR050570">
    <property type="entry name" value="Cell_wall_metabolism_enzyme"/>
</dbReference>
<keyword evidence="1" id="KW-0732">Signal</keyword>
<evidence type="ECO:0000259" key="2">
    <source>
        <dbReference type="Pfam" id="PF01551"/>
    </source>
</evidence>
<accession>A0A1I5APT7</accession>
<feature type="domain" description="M23ase beta-sheet core" evidence="2">
    <location>
        <begin position="133"/>
        <end position="162"/>
    </location>
</feature>
<feature type="signal peptide" evidence="1">
    <location>
        <begin position="1"/>
        <end position="19"/>
    </location>
</feature>
<dbReference type="PANTHER" id="PTHR21666:SF285">
    <property type="entry name" value="M23 FAMILY METALLOPEPTIDASE"/>
    <property type="match status" value="1"/>
</dbReference>
<dbReference type="EMBL" id="FOVI01000008">
    <property type="protein sequence ID" value="SFN64461.1"/>
    <property type="molecule type" value="Genomic_DNA"/>
</dbReference>
<protein>
    <submittedName>
        <fullName evidence="3">Peptidase family M23</fullName>
    </submittedName>
</protein>
<dbReference type="CDD" id="cd12797">
    <property type="entry name" value="M23_peptidase"/>
    <property type="match status" value="1"/>
</dbReference>
<gene>
    <name evidence="3" type="ORF">SAMN05421741_108128</name>
</gene>
<dbReference type="Proteomes" id="UP000199036">
    <property type="component" value="Unassembled WGS sequence"/>
</dbReference>
<feature type="chain" id="PRO_5011722440" evidence="1">
    <location>
        <begin position="20"/>
        <end position="556"/>
    </location>
</feature>
<sequence>MIYRLICLLLMGINCFAQQKNIPEFDIPIKIPLLVAGSFGELRPNHFHAGVDFTANYKIGDPIYAPADGVVNRLKVSSFGYGKALYVKHNNGYTTVYGHLSAYGDKIANYVNEKHYENKKFEMELFPLTNELPVKKGDIIGYIGNTGGSGGPHLHYEIRDTKTEHILNPIAVSLKDKITDTEQAIINGVYVYPLTDETIINNENSFFEVALNKVNNTYNSETIQAKGSIGFGINTHDTQNGSRGKNGIYKIVTYLNGSKYFEVVFDEFSFDESKYLNQYIDYKYYQLTENRIQKLFVINDLPLSLIKTKKNNGHINVEENSDFNFKIEVLDAHDNKQTINIPIKYSDYQTVEKPKPAGKYIDYLKDYAFEDKNVSVEWDARTFFEDVYLKMDFAENMLVLHKDEYPVQKNISIKMIVPDDYPNKDKTFIGKTDGKKIKFFDSWKRDNDFRIRTKELGTYKLVQDTEDPIVSFTSSQSEFTADDVLVFEIEDKLSGIDTYNGYLNNEWILFDYDYKTKKLIHKLSDKKFTAGTNTLRLEVTDRVGNNTTFEQTIVVN</sequence>
<evidence type="ECO:0000313" key="4">
    <source>
        <dbReference type="Proteomes" id="UP000199036"/>
    </source>
</evidence>
<proteinExistence type="predicted"/>
<dbReference type="STRING" id="913024.SAMN05421741_108128"/>
<dbReference type="Pfam" id="PF01551">
    <property type="entry name" value="Peptidase_M23"/>
    <property type="match status" value="2"/>
</dbReference>
<reference evidence="4" key="1">
    <citation type="submission" date="2016-10" db="EMBL/GenBank/DDBJ databases">
        <authorList>
            <person name="Varghese N."/>
            <person name="Submissions S."/>
        </authorList>
    </citation>
    <scope>NUCLEOTIDE SEQUENCE [LARGE SCALE GENOMIC DNA]</scope>
    <source>
        <strain evidence="4">DS-12</strain>
    </source>
</reference>
<dbReference type="GO" id="GO:0004222">
    <property type="term" value="F:metalloendopeptidase activity"/>
    <property type="evidence" value="ECO:0007669"/>
    <property type="project" value="TreeGrafter"/>
</dbReference>
<evidence type="ECO:0000256" key="1">
    <source>
        <dbReference type="SAM" id="SignalP"/>
    </source>
</evidence>
<dbReference type="InterPro" id="IPR016047">
    <property type="entry name" value="M23ase_b-sheet_dom"/>
</dbReference>
<dbReference type="RefSeq" id="WP_091521899.1">
    <property type="nucleotide sequence ID" value="NZ_FOVI01000008.1"/>
</dbReference>
<dbReference type="AlphaFoldDB" id="A0A1I5APT7"/>
<dbReference type="PANTHER" id="PTHR21666">
    <property type="entry name" value="PEPTIDASE-RELATED"/>
    <property type="match status" value="1"/>
</dbReference>
<name>A0A1I5APT7_9FLAO</name>
<organism evidence="3 4">
    <name type="scientific">Paenimyroides ummariense</name>
    <dbReference type="NCBI Taxonomy" id="913024"/>
    <lineage>
        <taxon>Bacteria</taxon>
        <taxon>Pseudomonadati</taxon>
        <taxon>Bacteroidota</taxon>
        <taxon>Flavobacteriia</taxon>
        <taxon>Flavobacteriales</taxon>
        <taxon>Flavobacteriaceae</taxon>
        <taxon>Paenimyroides</taxon>
    </lineage>
</organism>
<dbReference type="OrthoDB" id="9810477at2"/>
<feature type="domain" description="M23ase beta-sheet core" evidence="2">
    <location>
        <begin position="47"/>
        <end position="104"/>
    </location>
</feature>
<keyword evidence="4" id="KW-1185">Reference proteome</keyword>
<evidence type="ECO:0000313" key="3">
    <source>
        <dbReference type="EMBL" id="SFN64461.1"/>
    </source>
</evidence>
<dbReference type="SUPFAM" id="SSF51261">
    <property type="entry name" value="Duplicated hybrid motif"/>
    <property type="match status" value="1"/>
</dbReference>
<dbReference type="InterPro" id="IPR011055">
    <property type="entry name" value="Dup_hybrid_motif"/>
</dbReference>